<evidence type="ECO:0000313" key="1">
    <source>
        <dbReference type="EMBL" id="VTZ61189.1"/>
    </source>
</evidence>
<organism evidence="1 2">
    <name type="scientific">Sinorhizobium medicae</name>
    <dbReference type="NCBI Taxonomy" id="110321"/>
    <lineage>
        <taxon>Bacteria</taxon>
        <taxon>Pseudomonadati</taxon>
        <taxon>Pseudomonadota</taxon>
        <taxon>Alphaproteobacteria</taxon>
        <taxon>Hyphomicrobiales</taxon>
        <taxon>Rhizobiaceae</taxon>
        <taxon>Sinorhizobium/Ensifer group</taxon>
        <taxon>Sinorhizobium</taxon>
    </lineage>
</organism>
<gene>
    <name evidence="1" type="ORF">EMEDMD4_250002</name>
</gene>
<dbReference type="EMBL" id="CABFNB010000090">
    <property type="protein sequence ID" value="VTZ61189.1"/>
    <property type="molecule type" value="Genomic_DNA"/>
</dbReference>
<name>A0A508WWM0_9HYPH</name>
<accession>A0A508WWM0</accession>
<dbReference type="Proteomes" id="UP000507954">
    <property type="component" value="Unassembled WGS sequence"/>
</dbReference>
<reference evidence="1 2" key="1">
    <citation type="submission" date="2019-06" db="EMBL/GenBank/DDBJ databases">
        <authorList>
            <person name="Le Quere A."/>
            <person name="Colella S."/>
        </authorList>
    </citation>
    <scope>NUCLEOTIDE SEQUENCE [LARGE SCALE GENOMIC DNA]</scope>
    <source>
        <strain evidence="1">EmedicaeMD41</strain>
    </source>
</reference>
<sequence length="94" mass="10186">MGGVPPARMPPLWCATSSAAPLRCSGSSLSLEKTVLPCLCLIDREMKVRTIRDSAAWLLGSESTKEETMLHSKAYGGPCASDMTRRDPCRIISM</sequence>
<proteinExistence type="predicted"/>
<evidence type="ECO:0000313" key="2">
    <source>
        <dbReference type="Proteomes" id="UP000507954"/>
    </source>
</evidence>
<dbReference type="AlphaFoldDB" id="A0A508WWM0"/>
<protein>
    <submittedName>
        <fullName evidence="1">Uncharacterized protein</fullName>
    </submittedName>
</protein>